<feature type="compositionally biased region" description="Low complexity" evidence="1">
    <location>
        <begin position="70"/>
        <end position="82"/>
    </location>
</feature>
<keyword evidence="3" id="KW-1185">Reference proteome</keyword>
<dbReference type="EMBL" id="JAXIOK010000002">
    <property type="protein sequence ID" value="KAK4777459.1"/>
    <property type="molecule type" value="Genomic_DNA"/>
</dbReference>
<organism evidence="2 3">
    <name type="scientific">Trapa incisa</name>
    <dbReference type="NCBI Taxonomy" id="236973"/>
    <lineage>
        <taxon>Eukaryota</taxon>
        <taxon>Viridiplantae</taxon>
        <taxon>Streptophyta</taxon>
        <taxon>Embryophyta</taxon>
        <taxon>Tracheophyta</taxon>
        <taxon>Spermatophyta</taxon>
        <taxon>Magnoliopsida</taxon>
        <taxon>eudicotyledons</taxon>
        <taxon>Gunneridae</taxon>
        <taxon>Pentapetalae</taxon>
        <taxon>rosids</taxon>
        <taxon>malvids</taxon>
        <taxon>Myrtales</taxon>
        <taxon>Lythraceae</taxon>
        <taxon>Trapa</taxon>
    </lineage>
</organism>
<comment type="caution">
    <text evidence="2">The sequence shown here is derived from an EMBL/GenBank/DDBJ whole genome shotgun (WGS) entry which is preliminary data.</text>
</comment>
<evidence type="ECO:0000313" key="2">
    <source>
        <dbReference type="EMBL" id="KAK4777459.1"/>
    </source>
</evidence>
<dbReference type="AlphaFoldDB" id="A0AAN7L449"/>
<dbReference type="Proteomes" id="UP001345219">
    <property type="component" value="Chromosome 14"/>
</dbReference>
<evidence type="ECO:0000313" key="3">
    <source>
        <dbReference type="Proteomes" id="UP001345219"/>
    </source>
</evidence>
<reference evidence="2 3" key="1">
    <citation type="journal article" date="2023" name="Hortic Res">
        <title>Pangenome of water caltrop reveals structural variations and asymmetric subgenome divergence after allopolyploidization.</title>
        <authorList>
            <person name="Zhang X."/>
            <person name="Chen Y."/>
            <person name="Wang L."/>
            <person name="Yuan Y."/>
            <person name="Fang M."/>
            <person name="Shi L."/>
            <person name="Lu R."/>
            <person name="Comes H.P."/>
            <person name="Ma Y."/>
            <person name="Chen Y."/>
            <person name="Huang G."/>
            <person name="Zhou Y."/>
            <person name="Zheng Z."/>
            <person name="Qiu Y."/>
        </authorList>
    </citation>
    <scope>NUCLEOTIDE SEQUENCE [LARGE SCALE GENOMIC DNA]</scope>
    <source>
        <tissue evidence="2">Roots</tissue>
    </source>
</reference>
<gene>
    <name evidence="2" type="ORF">SAY87_017646</name>
</gene>
<proteinExistence type="predicted"/>
<feature type="region of interest" description="Disordered" evidence="1">
    <location>
        <begin position="70"/>
        <end position="93"/>
    </location>
</feature>
<sequence>MFQSEHRSFIVRLLGGSGGIGSQEGEAVNSDGGGEAGAVIGALFGGVVLGQTPVFPMAELLKLRLVHSSTPFPSSSDMPSSSPEKHTFYVFDG</sequence>
<evidence type="ECO:0000256" key="1">
    <source>
        <dbReference type="SAM" id="MobiDB-lite"/>
    </source>
</evidence>
<name>A0AAN7L449_9MYRT</name>
<protein>
    <submittedName>
        <fullName evidence="2">Uncharacterized protein</fullName>
    </submittedName>
</protein>
<accession>A0AAN7L449</accession>